<dbReference type="Gene3D" id="4.10.400.10">
    <property type="entry name" value="Low-density Lipoprotein Receptor"/>
    <property type="match status" value="1"/>
</dbReference>
<accession>A0A1B6I4C2</accession>
<dbReference type="SMART" id="SM00192">
    <property type="entry name" value="LDLa"/>
    <property type="match status" value="1"/>
</dbReference>
<keyword evidence="3" id="KW-1133">Transmembrane helix</keyword>
<keyword evidence="1" id="KW-1015">Disulfide bond</keyword>
<dbReference type="GO" id="GO:0005886">
    <property type="term" value="C:plasma membrane"/>
    <property type="evidence" value="ECO:0007669"/>
    <property type="project" value="TreeGrafter"/>
</dbReference>
<feature type="transmembrane region" description="Helical" evidence="3">
    <location>
        <begin position="119"/>
        <end position="141"/>
    </location>
</feature>
<dbReference type="SUPFAM" id="SSF57424">
    <property type="entry name" value="LDL receptor-like module"/>
    <property type="match status" value="1"/>
</dbReference>
<keyword evidence="3" id="KW-0472">Membrane</keyword>
<evidence type="ECO:0000256" key="3">
    <source>
        <dbReference type="SAM" id="Phobius"/>
    </source>
</evidence>
<dbReference type="InterPro" id="IPR000859">
    <property type="entry name" value="CUB_dom"/>
</dbReference>
<comment type="caution">
    <text evidence="2">Lacks conserved residue(s) required for the propagation of feature annotation.</text>
</comment>
<feature type="non-terminal residue" evidence="5">
    <location>
        <position position="1"/>
    </location>
</feature>
<dbReference type="AlphaFoldDB" id="A0A1B6I4C2"/>
<dbReference type="InterPro" id="IPR035914">
    <property type="entry name" value="Sperma_CUB_dom_sf"/>
</dbReference>
<sequence length="176" mass="19377">TSRGCPAAVVRLWNTVGAPDSSVPIELCGEKPPTDKWQYMSDSNHLRISFISADKSVGANGFKAVWTEIADPSSSCNEFRCTKSQFCIADKLRCNKVNNCGADDYSDEENCVVAEQMDWVLNGVLGGVSCSVFVLLVLCLWCRQRSHPRRLPTSPGTQRQHVCDELGQRFASVDSV</sequence>
<dbReference type="PANTHER" id="PTHR47537">
    <property type="entry name" value="CUBILIN"/>
    <property type="match status" value="1"/>
</dbReference>
<evidence type="ECO:0000313" key="5">
    <source>
        <dbReference type="EMBL" id="JAS81786.1"/>
    </source>
</evidence>
<evidence type="ECO:0000259" key="4">
    <source>
        <dbReference type="PROSITE" id="PS01180"/>
    </source>
</evidence>
<dbReference type="InterPro" id="IPR036055">
    <property type="entry name" value="LDL_receptor-like_sf"/>
</dbReference>
<dbReference type="EMBL" id="GECU01025920">
    <property type="protein sequence ID" value="JAS81786.1"/>
    <property type="molecule type" value="Transcribed_RNA"/>
</dbReference>
<keyword evidence="3" id="KW-0812">Transmembrane</keyword>
<dbReference type="Pfam" id="PF00057">
    <property type="entry name" value="Ldl_recept_a"/>
    <property type="match status" value="1"/>
</dbReference>
<protein>
    <recommendedName>
        <fullName evidence="4">CUB domain-containing protein</fullName>
    </recommendedName>
</protein>
<gene>
    <name evidence="5" type="ORF">g.2390</name>
</gene>
<dbReference type="InterPro" id="IPR002172">
    <property type="entry name" value="LDrepeatLR_classA_rpt"/>
</dbReference>
<dbReference type="Gene3D" id="2.60.120.290">
    <property type="entry name" value="Spermadhesin, CUB domain"/>
    <property type="match status" value="1"/>
</dbReference>
<evidence type="ECO:0000256" key="1">
    <source>
        <dbReference type="ARBA" id="ARBA00023157"/>
    </source>
</evidence>
<dbReference type="SUPFAM" id="SSF49854">
    <property type="entry name" value="Spermadhesin, CUB domain"/>
    <property type="match status" value="1"/>
</dbReference>
<organism evidence="5">
    <name type="scientific">Homalodisca liturata</name>
    <dbReference type="NCBI Taxonomy" id="320908"/>
    <lineage>
        <taxon>Eukaryota</taxon>
        <taxon>Metazoa</taxon>
        <taxon>Ecdysozoa</taxon>
        <taxon>Arthropoda</taxon>
        <taxon>Hexapoda</taxon>
        <taxon>Insecta</taxon>
        <taxon>Pterygota</taxon>
        <taxon>Neoptera</taxon>
        <taxon>Paraneoptera</taxon>
        <taxon>Hemiptera</taxon>
        <taxon>Auchenorrhyncha</taxon>
        <taxon>Membracoidea</taxon>
        <taxon>Cicadellidae</taxon>
        <taxon>Cicadellinae</taxon>
        <taxon>Proconiini</taxon>
        <taxon>Homalodisca</taxon>
    </lineage>
</organism>
<dbReference type="PROSITE" id="PS01180">
    <property type="entry name" value="CUB"/>
    <property type="match status" value="1"/>
</dbReference>
<dbReference type="InterPro" id="IPR053207">
    <property type="entry name" value="Non-NMDA_GluR_Accessory"/>
</dbReference>
<evidence type="ECO:0000256" key="2">
    <source>
        <dbReference type="PROSITE-ProRule" id="PRU00059"/>
    </source>
</evidence>
<proteinExistence type="predicted"/>
<reference evidence="5" key="1">
    <citation type="submission" date="2015-11" db="EMBL/GenBank/DDBJ databases">
        <title>De novo transcriptome assembly of four potential Pierce s Disease insect vectors from Arizona vineyards.</title>
        <authorList>
            <person name="Tassone E.E."/>
        </authorList>
    </citation>
    <scope>NUCLEOTIDE SEQUENCE</scope>
</reference>
<feature type="domain" description="CUB" evidence="4">
    <location>
        <begin position="1"/>
        <end position="69"/>
    </location>
</feature>
<dbReference type="PANTHER" id="PTHR47537:SF6">
    <property type="entry name" value="CUB DOMAIN-CONTAINING PROTEIN"/>
    <property type="match status" value="1"/>
</dbReference>
<name>A0A1B6I4C2_9HEMI</name>